<proteinExistence type="predicted"/>
<evidence type="ECO:0000313" key="2">
    <source>
        <dbReference type="Proteomes" id="UP000238916"/>
    </source>
</evidence>
<evidence type="ECO:0000313" key="1">
    <source>
        <dbReference type="EMBL" id="SPF56963.1"/>
    </source>
</evidence>
<dbReference type="Proteomes" id="UP000238916">
    <property type="component" value="Unassembled WGS sequence"/>
</dbReference>
<name>A0A2U3LYF2_9FIRM</name>
<protein>
    <submittedName>
        <fullName evidence="1">Uncharacterized protein</fullName>
    </submittedName>
</protein>
<dbReference type="AlphaFoldDB" id="A0A2U3LYF2"/>
<accession>A0A2U3LYF2</accession>
<dbReference type="EMBL" id="OMOF01000955">
    <property type="protein sequence ID" value="SPF56963.1"/>
    <property type="molecule type" value="Genomic_DNA"/>
</dbReference>
<organism evidence="1 2">
    <name type="scientific">Candidatus Desulfosporosinus infrequens</name>
    <dbReference type="NCBI Taxonomy" id="2043169"/>
    <lineage>
        <taxon>Bacteria</taxon>
        <taxon>Bacillati</taxon>
        <taxon>Bacillota</taxon>
        <taxon>Clostridia</taxon>
        <taxon>Eubacteriales</taxon>
        <taxon>Desulfitobacteriaceae</taxon>
        <taxon>Desulfosporosinus</taxon>
    </lineage>
</organism>
<sequence>MVTNLQVCLAVALQRSFPISPPHQFWIFMEFTTSQKINGAFEKSKAPLLQNILDIQIDVHLLERFLCTPLILYYIRDVKIIQ</sequence>
<reference evidence="2" key="1">
    <citation type="submission" date="2018-02" db="EMBL/GenBank/DDBJ databases">
        <authorList>
            <person name="Hausmann B."/>
        </authorList>
    </citation>
    <scope>NUCLEOTIDE SEQUENCE [LARGE SCALE GENOMIC DNA]</scope>
    <source>
        <strain evidence="2">Peat soil MAG SbF1</strain>
    </source>
</reference>
<gene>
    <name evidence="1" type="ORF">SBF1_9590001</name>
</gene>